<evidence type="ECO:0000313" key="2">
    <source>
        <dbReference type="EMBL" id="PSR31984.1"/>
    </source>
</evidence>
<evidence type="ECO:0000259" key="1">
    <source>
        <dbReference type="Pfam" id="PF01425"/>
    </source>
</evidence>
<dbReference type="GO" id="GO:0003824">
    <property type="term" value="F:catalytic activity"/>
    <property type="evidence" value="ECO:0007669"/>
    <property type="project" value="InterPro"/>
</dbReference>
<dbReference type="InterPro" id="IPR036928">
    <property type="entry name" value="AS_sf"/>
</dbReference>
<reference evidence="2 3" key="1">
    <citation type="journal article" date="2014" name="BMC Genomics">
        <title>Comparison of environmental and isolate Sulfobacillus genomes reveals diverse carbon, sulfur, nitrogen, and hydrogen metabolisms.</title>
        <authorList>
            <person name="Justice N.B."/>
            <person name="Norman A."/>
            <person name="Brown C.T."/>
            <person name="Singh A."/>
            <person name="Thomas B.C."/>
            <person name="Banfield J.F."/>
        </authorList>
    </citation>
    <scope>NUCLEOTIDE SEQUENCE [LARGE SCALE GENOMIC DNA]</scope>
    <source>
        <strain evidence="2">AMDSBA4</strain>
    </source>
</reference>
<name>A0A2T2XBU5_9FIRM</name>
<comment type="caution">
    <text evidence="2">The sequence shown here is derived from an EMBL/GenBank/DDBJ whole genome shotgun (WGS) entry which is preliminary data.</text>
</comment>
<feature type="domain" description="Amidase" evidence="1">
    <location>
        <begin position="1"/>
        <end position="150"/>
    </location>
</feature>
<gene>
    <name evidence="2" type="ORF">C7B46_16395</name>
</gene>
<feature type="non-terminal residue" evidence="2">
    <location>
        <position position="215"/>
    </location>
</feature>
<dbReference type="InterPro" id="IPR000120">
    <property type="entry name" value="Amidase"/>
</dbReference>
<accession>A0A2T2XBU5</accession>
<dbReference type="Proteomes" id="UP000242972">
    <property type="component" value="Unassembled WGS sequence"/>
</dbReference>
<dbReference type="EMBL" id="PXYW01000057">
    <property type="protein sequence ID" value="PSR31984.1"/>
    <property type="molecule type" value="Genomic_DNA"/>
</dbReference>
<dbReference type="AlphaFoldDB" id="A0A2T2XBU5"/>
<evidence type="ECO:0000313" key="3">
    <source>
        <dbReference type="Proteomes" id="UP000242972"/>
    </source>
</evidence>
<dbReference type="PANTHER" id="PTHR11895">
    <property type="entry name" value="TRANSAMIDASE"/>
    <property type="match status" value="1"/>
</dbReference>
<dbReference type="SUPFAM" id="SSF75304">
    <property type="entry name" value="Amidase signature (AS) enzymes"/>
    <property type="match status" value="1"/>
</dbReference>
<organism evidence="2 3">
    <name type="scientific">Sulfobacillus benefaciens</name>
    <dbReference type="NCBI Taxonomy" id="453960"/>
    <lineage>
        <taxon>Bacteria</taxon>
        <taxon>Bacillati</taxon>
        <taxon>Bacillota</taxon>
        <taxon>Clostridia</taxon>
        <taxon>Eubacteriales</taxon>
        <taxon>Clostridiales Family XVII. Incertae Sedis</taxon>
        <taxon>Sulfobacillus</taxon>
    </lineage>
</organism>
<dbReference type="PANTHER" id="PTHR11895:SF176">
    <property type="entry name" value="AMIDASE AMID-RELATED"/>
    <property type="match status" value="1"/>
</dbReference>
<dbReference type="InterPro" id="IPR023631">
    <property type="entry name" value="Amidase_dom"/>
</dbReference>
<proteinExistence type="predicted"/>
<sequence length="215" mass="22944">MLRDYRPSGNAAAVETLHNPGANTFLGKLNMHEFAYGPTATSSYYGMMKNPHDPSKMAGGSSGGSAIAVATGMVAGALGTDTGGSVRIPAAFCGVYGLKPSYGSISRQGVLPLSWTLDHVGPIARDLDDIELLWRILSHRMDHQMSPLTSPRVLWVTDTTLDGLDLVVQQQMASARTRVGHLSAVDIVPGTLPRGEECRASQQLILGAEAVNYHW</sequence>
<dbReference type="Pfam" id="PF01425">
    <property type="entry name" value="Amidase"/>
    <property type="match status" value="1"/>
</dbReference>
<protein>
    <submittedName>
        <fullName evidence="2">Amidase</fullName>
    </submittedName>
</protein>
<dbReference type="Gene3D" id="3.90.1300.10">
    <property type="entry name" value="Amidase signature (AS) domain"/>
    <property type="match status" value="1"/>
</dbReference>